<dbReference type="SUPFAM" id="SSF51366">
    <property type="entry name" value="Ribulose-phoshate binding barrel"/>
    <property type="match status" value="1"/>
</dbReference>
<accession>A0A839DWL9</accession>
<feature type="domain" description="Orotidine 5'-phosphate decarboxylase" evidence="2">
    <location>
        <begin position="2"/>
        <end position="202"/>
    </location>
</feature>
<evidence type="ECO:0000256" key="1">
    <source>
        <dbReference type="ARBA" id="ARBA00023239"/>
    </source>
</evidence>
<evidence type="ECO:0000259" key="2">
    <source>
        <dbReference type="SMART" id="SM00934"/>
    </source>
</evidence>
<keyword evidence="1" id="KW-0456">Lyase</keyword>
<dbReference type="EMBL" id="JACGWZ010000001">
    <property type="protein sequence ID" value="MBA8823591.1"/>
    <property type="molecule type" value="Genomic_DNA"/>
</dbReference>
<dbReference type="PANTHER" id="PTHR35039:SF3">
    <property type="entry name" value="3-KETO-L-GULONATE-6-PHOSPHATE DECARBOXYLASE SGBH-RELATED"/>
    <property type="match status" value="1"/>
</dbReference>
<dbReference type="InterPro" id="IPR013785">
    <property type="entry name" value="Aldolase_TIM"/>
</dbReference>
<dbReference type="GO" id="GO:0019854">
    <property type="term" value="P:L-ascorbic acid catabolic process"/>
    <property type="evidence" value="ECO:0007669"/>
    <property type="project" value="TreeGrafter"/>
</dbReference>
<dbReference type="GO" id="GO:0033982">
    <property type="term" value="F:3-dehydro-L-gulonate-6-phosphate decarboxylase activity"/>
    <property type="evidence" value="ECO:0007669"/>
    <property type="project" value="TreeGrafter"/>
</dbReference>
<dbReference type="Gene3D" id="3.20.20.70">
    <property type="entry name" value="Aldolase class I"/>
    <property type="match status" value="1"/>
</dbReference>
<dbReference type="PANTHER" id="PTHR35039">
    <property type="entry name" value="3-KETO-L-GULONATE-6-PHOSPHATE DECARBOXYLASE SGBH-RELATED"/>
    <property type="match status" value="1"/>
</dbReference>
<comment type="caution">
    <text evidence="3">The sequence shown here is derived from an EMBL/GenBank/DDBJ whole genome shotgun (WGS) entry which is preliminary data.</text>
</comment>
<sequence>MQLQVALDRIELGAATRVAATVAPHADWIEVGTSLIKRYGMTSVAETVAAAGSTPVLADLKTADDAATEFGMAFEHGARAATVLATATDQTVERCAALAHDANAEVLLDLLATSASRRDQLLRKLPPDVIFAAHVGKDAQSTGDGPGAILGDWVRGRRVAVAGGITESGLTSLADAPAAQLRVIVGSAITTAPDPAAAARRMSTTSTRSTA</sequence>
<dbReference type="AlphaFoldDB" id="A0A839DWL9"/>
<evidence type="ECO:0000313" key="4">
    <source>
        <dbReference type="Proteomes" id="UP000569329"/>
    </source>
</evidence>
<evidence type="ECO:0000313" key="3">
    <source>
        <dbReference type="EMBL" id="MBA8823591.1"/>
    </source>
</evidence>
<protein>
    <submittedName>
        <fullName evidence="3">3-keto-L-gulonate-6-phosphate decarboxylase</fullName>
    </submittedName>
</protein>
<dbReference type="GO" id="GO:0006207">
    <property type="term" value="P:'de novo' pyrimidine nucleobase biosynthetic process"/>
    <property type="evidence" value="ECO:0007669"/>
    <property type="project" value="InterPro"/>
</dbReference>
<name>A0A839DWL9_9PSEU</name>
<dbReference type="InterPro" id="IPR011060">
    <property type="entry name" value="RibuloseP-bd_barrel"/>
</dbReference>
<dbReference type="GO" id="GO:0004590">
    <property type="term" value="F:orotidine-5'-phosphate decarboxylase activity"/>
    <property type="evidence" value="ECO:0007669"/>
    <property type="project" value="InterPro"/>
</dbReference>
<organism evidence="3 4">
    <name type="scientific">Halosaccharopolyspora lacisalsi</name>
    <dbReference type="NCBI Taxonomy" id="1000566"/>
    <lineage>
        <taxon>Bacteria</taxon>
        <taxon>Bacillati</taxon>
        <taxon>Actinomycetota</taxon>
        <taxon>Actinomycetes</taxon>
        <taxon>Pseudonocardiales</taxon>
        <taxon>Pseudonocardiaceae</taxon>
        <taxon>Halosaccharopolyspora</taxon>
    </lineage>
</organism>
<dbReference type="InterPro" id="IPR001754">
    <property type="entry name" value="OMPdeCOase_dom"/>
</dbReference>
<gene>
    <name evidence="3" type="ORF">FHX42_000920</name>
</gene>
<dbReference type="Pfam" id="PF00215">
    <property type="entry name" value="OMPdecase"/>
    <property type="match status" value="1"/>
</dbReference>
<dbReference type="RefSeq" id="WP_182542875.1">
    <property type="nucleotide sequence ID" value="NZ_JACGWZ010000001.1"/>
</dbReference>
<dbReference type="Proteomes" id="UP000569329">
    <property type="component" value="Unassembled WGS sequence"/>
</dbReference>
<dbReference type="SMART" id="SM00934">
    <property type="entry name" value="OMPdecase"/>
    <property type="match status" value="1"/>
</dbReference>
<proteinExistence type="predicted"/>
<keyword evidence="4" id="KW-1185">Reference proteome</keyword>
<reference evidence="3 4" key="1">
    <citation type="submission" date="2020-07" db="EMBL/GenBank/DDBJ databases">
        <title>Sequencing the genomes of 1000 actinobacteria strains.</title>
        <authorList>
            <person name="Klenk H.-P."/>
        </authorList>
    </citation>
    <scope>NUCLEOTIDE SEQUENCE [LARGE SCALE GENOMIC DNA]</scope>
    <source>
        <strain evidence="3 4">DSM 45975</strain>
    </source>
</reference>